<dbReference type="AlphaFoldDB" id="A0A1H9W570"/>
<dbReference type="OrthoDB" id="3213425at2"/>
<gene>
    <name evidence="1" type="ORF">SAMN05216188_13093</name>
</gene>
<evidence type="ECO:0008006" key="3">
    <source>
        <dbReference type="Google" id="ProtNLM"/>
    </source>
</evidence>
<evidence type="ECO:0000313" key="2">
    <source>
        <dbReference type="Proteomes" id="UP000199352"/>
    </source>
</evidence>
<dbReference type="EMBL" id="FOFR01000030">
    <property type="protein sequence ID" value="SES29062.1"/>
    <property type="molecule type" value="Genomic_DNA"/>
</dbReference>
<keyword evidence="2" id="KW-1185">Reference proteome</keyword>
<organism evidence="1 2">
    <name type="scientific">Lentzea xinjiangensis</name>
    <dbReference type="NCBI Taxonomy" id="402600"/>
    <lineage>
        <taxon>Bacteria</taxon>
        <taxon>Bacillati</taxon>
        <taxon>Actinomycetota</taxon>
        <taxon>Actinomycetes</taxon>
        <taxon>Pseudonocardiales</taxon>
        <taxon>Pseudonocardiaceae</taxon>
        <taxon>Lentzea</taxon>
    </lineage>
</organism>
<proteinExistence type="predicted"/>
<evidence type="ECO:0000313" key="1">
    <source>
        <dbReference type="EMBL" id="SES29062.1"/>
    </source>
</evidence>
<dbReference type="STRING" id="402600.SAMN05216188_13093"/>
<name>A0A1H9W570_9PSEU</name>
<accession>A0A1H9W570</accession>
<reference evidence="2" key="1">
    <citation type="submission" date="2016-10" db="EMBL/GenBank/DDBJ databases">
        <authorList>
            <person name="Varghese N."/>
            <person name="Submissions S."/>
        </authorList>
    </citation>
    <scope>NUCLEOTIDE SEQUENCE [LARGE SCALE GENOMIC DNA]</scope>
    <source>
        <strain evidence="2">CGMCC 4.3525</strain>
    </source>
</reference>
<dbReference type="Proteomes" id="UP000199352">
    <property type="component" value="Unassembled WGS sequence"/>
</dbReference>
<sequence length="443" mass="48367">MPELPLRAARMRLPSEVKPGEVMSAAEVTALVNQYIQEHHPEGGRAHLLGPRDLARLERQAVRWPHAVRREALRAVLRVERDADLGFAPRSQRRAPDAAADSVVMVSGVRHTPTYVGDTLHVPATAQRLPTVDLPAVVSPGDIREIREATDLFRLWDASHGGGVLRQVALDRVHFAARLLDVPCPSKYRRDLYSAVGRLAQIAAFMKFDAKEYDDATKLFMFSKDCAQEVEDWSLRASIYTLMARQAFWQGDAETARTHIEFAMVRLDRLTPTERAVVFAVYARALAKLGLVRETVEAVAKADDAFGAATGAVGYAAYYDEAEHHGETGHALSDLAGHGVGGVEAAKRLTTAITLHPEQYVRARTFCRLRLAGMLLATGELQEGAAMGISAVKDAASIRSARIDGTMLDLGRLAGRRTGNPDVAELHGRIRTLVPVAANGLAR</sequence>
<dbReference type="RefSeq" id="WP_089961105.1">
    <property type="nucleotide sequence ID" value="NZ_FOFR01000030.1"/>
</dbReference>
<protein>
    <recommendedName>
        <fullName evidence="3">Transcriptional regulator</fullName>
    </recommendedName>
</protein>